<dbReference type="GO" id="GO:0006487">
    <property type="term" value="P:protein N-linked glycosylation"/>
    <property type="evidence" value="ECO:0007669"/>
    <property type="project" value="TreeGrafter"/>
</dbReference>
<accession>A0A0G0D0Y6</accession>
<evidence type="ECO:0000313" key="2">
    <source>
        <dbReference type="EMBL" id="KKP86988.1"/>
    </source>
</evidence>
<dbReference type="SUPFAM" id="SSF53448">
    <property type="entry name" value="Nucleotide-diphospho-sugar transferases"/>
    <property type="match status" value="1"/>
</dbReference>
<proteinExistence type="predicted"/>
<dbReference type="GO" id="GO:0016740">
    <property type="term" value="F:transferase activity"/>
    <property type="evidence" value="ECO:0007669"/>
    <property type="project" value="UniProtKB-KW"/>
</dbReference>
<dbReference type="Gene3D" id="3.90.550.10">
    <property type="entry name" value="Spore Coat Polysaccharide Biosynthesis Protein SpsA, Chain A"/>
    <property type="match status" value="1"/>
</dbReference>
<dbReference type="PANTHER" id="PTHR10859:SF91">
    <property type="entry name" value="DOLICHYL-PHOSPHATE BETA-GLUCOSYLTRANSFERASE"/>
    <property type="match status" value="1"/>
</dbReference>
<dbReference type="PATRIC" id="fig|1618479.3.peg.172"/>
<organism evidence="2 3">
    <name type="scientific">Candidatus Roizmanbacteria bacterium GW2011_GWA2_35_8</name>
    <dbReference type="NCBI Taxonomy" id="1618479"/>
    <lineage>
        <taxon>Bacteria</taxon>
        <taxon>Candidatus Roizmaniibacteriota</taxon>
    </lineage>
</organism>
<name>A0A0G0D0Y6_9BACT</name>
<dbReference type="PANTHER" id="PTHR10859">
    <property type="entry name" value="GLYCOSYL TRANSFERASE"/>
    <property type="match status" value="1"/>
</dbReference>
<dbReference type="InterPro" id="IPR001173">
    <property type="entry name" value="Glyco_trans_2-like"/>
</dbReference>
<evidence type="ECO:0000313" key="3">
    <source>
        <dbReference type="Proteomes" id="UP000034536"/>
    </source>
</evidence>
<gene>
    <name evidence="2" type="ORF">UR89_C0009G0009</name>
</gene>
<comment type="caution">
    <text evidence="2">The sequence shown here is derived from an EMBL/GenBank/DDBJ whole genome shotgun (WGS) entry which is preliminary data.</text>
</comment>
<evidence type="ECO:0000259" key="1">
    <source>
        <dbReference type="Pfam" id="PF00535"/>
    </source>
</evidence>
<feature type="domain" description="Glycosyltransferase 2-like" evidence="1">
    <location>
        <begin position="4"/>
        <end position="127"/>
    </location>
</feature>
<protein>
    <submittedName>
        <fullName evidence="2">Glycosyl transferase family 2</fullName>
    </submittedName>
</protein>
<dbReference type="InterPro" id="IPR029044">
    <property type="entry name" value="Nucleotide-diphossugar_trans"/>
</dbReference>
<dbReference type="EMBL" id="LBQX01000009">
    <property type="protein sequence ID" value="KKP86988.1"/>
    <property type="molecule type" value="Genomic_DNA"/>
</dbReference>
<keyword evidence="2" id="KW-0808">Transferase</keyword>
<sequence length="164" mass="18332">MSISLIIPCYNEQSNIQKGVLDKIGNYTQNNPSFFEVIIVDDGSSDDSKKIIKTKYLKNFPKFRLIENNHQGKAFAVIAGIEKAKGEYAMFSDIDLATPIEEAEKLYKEIKNGYQVIIGSRNSTREGAPILRKIMAKGLIVIRNLIIGLKGIKDTQCGFKLFGI</sequence>
<dbReference type="Pfam" id="PF00535">
    <property type="entry name" value="Glycos_transf_2"/>
    <property type="match status" value="1"/>
</dbReference>
<dbReference type="Proteomes" id="UP000034536">
    <property type="component" value="Unassembled WGS sequence"/>
</dbReference>
<dbReference type="AlphaFoldDB" id="A0A0G0D0Y6"/>
<reference evidence="2 3" key="1">
    <citation type="journal article" date="2015" name="Nature">
        <title>rRNA introns, odd ribosomes, and small enigmatic genomes across a large radiation of phyla.</title>
        <authorList>
            <person name="Brown C.T."/>
            <person name="Hug L.A."/>
            <person name="Thomas B.C."/>
            <person name="Sharon I."/>
            <person name="Castelle C.J."/>
            <person name="Singh A."/>
            <person name="Wilkins M.J."/>
            <person name="Williams K.H."/>
            <person name="Banfield J.F."/>
        </authorList>
    </citation>
    <scope>NUCLEOTIDE SEQUENCE [LARGE SCALE GENOMIC DNA]</scope>
</reference>